<evidence type="ECO:0000256" key="3">
    <source>
        <dbReference type="ARBA" id="ARBA00023163"/>
    </source>
</evidence>
<dbReference type="PANTHER" id="PTHR47424">
    <property type="entry name" value="REGULATORY PROTEIN GAL4"/>
    <property type="match status" value="1"/>
</dbReference>
<dbReference type="InterPro" id="IPR051127">
    <property type="entry name" value="Fungal_SecMet_Regulators"/>
</dbReference>
<evidence type="ECO:0000256" key="4">
    <source>
        <dbReference type="ARBA" id="ARBA00023242"/>
    </source>
</evidence>
<proteinExistence type="predicted"/>
<dbReference type="HOGENOM" id="CLU_011777_2_0_1"/>
<protein>
    <recommendedName>
        <fullName evidence="6">Zn(2)-C6 fungal-type domain-containing protein</fullName>
    </recommendedName>
</protein>
<evidence type="ECO:0000313" key="8">
    <source>
        <dbReference type="Proteomes" id="UP000028524"/>
    </source>
</evidence>
<dbReference type="Pfam" id="PF04082">
    <property type="entry name" value="Fungal_trans"/>
    <property type="match status" value="1"/>
</dbReference>
<dbReference type="PROSITE" id="PS00463">
    <property type="entry name" value="ZN2_CY6_FUNGAL_1"/>
    <property type="match status" value="1"/>
</dbReference>
<dbReference type="OMA" id="EVRKWVF"/>
<name>A0A084QE95_STAC4</name>
<keyword evidence="3" id="KW-0804">Transcription</keyword>
<dbReference type="CDD" id="cd12148">
    <property type="entry name" value="fungal_TF_MHR"/>
    <property type="match status" value="1"/>
</dbReference>
<dbReference type="InterPro" id="IPR036864">
    <property type="entry name" value="Zn2-C6_fun-type_DNA-bd_sf"/>
</dbReference>
<dbReference type="EMBL" id="KL660807">
    <property type="protein sequence ID" value="KFA62280.1"/>
    <property type="molecule type" value="Genomic_DNA"/>
</dbReference>
<dbReference type="STRING" id="1283841.A0A084QE95"/>
<evidence type="ECO:0000256" key="5">
    <source>
        <dbReference type="SAM" id="MobiDB-lite"/>
    </source>
</evidence>
<evidence type="ECO:0000256" key="2">
    <source>
        <dbReference type="ARBA" id="ARBA00023015"/>
    </source>
</evidence>
<keyword evidence="8" id="KW-1185">Reference proteome</keyword>
<dbReference type="OrthoDB" id="5344325at2759"/>
<dbReference type="InParanoid" id="A0A084QE95"/>
<evidence type="ECO:0000313" key="7">
    <source>
        <dbReference type="EMBL" id="KFA62280.1"/>
    </source>
</evidence>
<feature type="region of interest" description="Disordered" evidence="5">
    <location>
        <begin position="228"/>
        <end position="279"/>
    </location>
</feature>
<dbReference type="InterPro" id="IPR001138">
    <property type="entry name" value="Zn2Cys6_DnaBD"/>
</dbReference>
<feature type="domain" description="Zn(2)-C6 fungal-type" evidence="6">
    <location>
        <begin position="26"/>
        <end position="58"/>
    </location>
</feature>
<reference evidence="7 8" key="1">
    <citation type="journal article" date="2014" name="BMC Genomics">
        <title>Comparative genome sequencing reveals chemotype-specific gene clusters in the toxigenic black mold Stachybotrys.</title>
        <authorList>
            <person name="Semeiks J."/>
            <person name="Borek D."/>
            <person name="Otwinowski Z."/>
            <person name="Grishin N.V."/>
        </authorList>
    </citation>
    <scope>NUCLEOTIDE SEQUENCE [LARGE SCALE GENOMIC DNA]</scope>
    <source>
        <strain evidence="7 8">IBT 40285</strain>
    </source>
</reference>
<dbReference type="GO" id="GO:0003677">
    <property type="term" value="F:DNA binding"/>
    <property type="evidence" value="ECO:0007669"/>
    <property type="project" value="InterPro"/>
</dbReference>
<dbReference type="SUPFAM" id="SSF57701">
    <property type="entry name" value="Zn2/Cys6 DNA-binding domain"/>
    <property type="match status" value="1"/>
</dbReference>
<gene>
    <name evidence="7" type="ORF">S40285_06483</name>
</gene>
<feature type="region of interest" description="Disordered" evidence="5">
    <location>
        <begin position="135"/>
        <end position="172"/>
    </location>
</feature>
<dbReference type="Gene3D" id="4.10.240.10">
    <property type="entry name" value="Zn(2)-C6 fungal-type DNA-binding domain"/>
    <property type="match status" value="1"/>
</dbReference>
<dbReference type="AlphaFoldDB" id="A0A084QE95"/>
<dbReference type="InterPro" id="IPR007219">
    <property type="entry name" value="XnlR_reg_dom"/>
</dbReference>
<feature type="region of interest" description="Disordered" evidence="5">
    <location>
        <begin position="751"/>
        <end position="772"/>
    </location>
</feature>
<feature type="compositionally biased region" description="Basic and acidic residues" evidence="5">
    <location>
        <begin position="238"/>
        <end position="249"/>
    </location>
</feature>
<organism evidence="7 8">
    <name type="scientific">Stachybotrys chlorohalonatus (strain IBT 40285)</name>
    <dbReference type="NCBI Taxonomy" id="1283841"/>
    <lineage>
        <taxon>Eukaryota</taxon>
        <taxon>Fungi</taxon>
        <taxon>Dikarya</taxon>
        <taxon>Ascomycota</taxon>
        <taxon>Pezizomycotina</taxon>
        <taxon>Sordariomycetes</taxon>
        <taxon>Hypocreomycetidae</taxon>
        <taxon>Hypocreales</taxon>
        <taxon>Stachybotryaceae</taxon>
        <taxon>Stachybotrys</taxon>
    </lineage>
</organism>
<keyword evidence="1" id="KW-0479">Metal-binding</keyword>
<dbReference type="PROSITE" id="PS50048">
    <property type="entry name" value="ZN2_CY6_FUNGAL_2"/>
    <property type="match status" value="1"/>
</dbReference>
<keyword evidence="2" id="KW-0805">Transcription regulation</keyword>
<sequence length="878" mass="96294">MPESSAAAKRRMRRIPAQLRKRNLQSCDWCRKRRCKCVPSTTGQGCVSCEQHDVQCSYTAPRKTRFYGSLDELSLRYRCLEAVVKGAFHNDDIATAAELVQLGRRLGYAMPDINHKATYSEVKLDEIIRAPAVTPLPIPRTPESDSSGQSDCVERGGGETWRPRTRVNSEEPHVSLIRDTSGNEHYIGPSGTLNFLSQLRKLFDTDTTANPALAAAACPAGATKFAQDDAAQALEAEGEPRDEERHDEAEAGDAMNCSRDSVPRVPQPQDGPSPGTVTSTIARDFTQLPAADMDDMLAQFPPNHVLETLTHSYFKNVHSDFPLFHRATFEDEYELFVVQARRRPPGRRQRPAPDWGWIGCLHMMCVFGSISDPGATGLDHSELRRRCVMATRMLLPQFVSKCTLSNVRVLLLLSLFLHNNNERNAAWNLVGTATRISFALGLHRATMLASLRPQEREVRKWVFCTLYAFEQFLASSLGRPSGLQDVDVEVVPPRDGFLDVGDAQLARLSLRLDGILAKARLLHAGRARGTAADGAGSPPDLEGVLGALEEWKKEAARQAGCDVPWVRTGKAFPAKTAAVDMDELKAMLSWKTRAQLRAVLLLHIQYYYINIVATRPLLLRDIAKLGATTADPAPPGAGVPALSPHAESCVRHACQLAHLVVLLDGFGVINGLSGLDVFYAYCAAMVLILRLARAGRQDDGGEEEEEEKMLGAVRELVSDLRRVMNRTQKGGSMRRFARVVDTFFEAVDKPSPRLKMSGHGHNGPSMQGVPAPHLQQQQNTSFFYPYGQRQQQMTLNDQGLVLGPDLLGEHAGAAPRLGDAGTFGDAWLELLPLSTFGGSRIVEGMFPNLEGASEGVGGHDWVDMQILLGAYGGQGPVM</sequence>
<dbReference type="PANTHER" id="PTHR47424:SF6">
    <property type="entry name" value="PROLINE UTILIZATION TRANS-ACTIVATOR"/>
    <property type="match status" value="1"/>
</dbReference>
<keyword evidence="4" id="KW-0539">Nucleus</keyword>
<dbReference type="GO" id="GO:0006351">
    <property type="term" value="P:DNA-templated transcription"/>
    <property type="evidence" value="ECO:0007669"/>
    <property type="project" value="InterPro"/>
</dbReference>
<dbReference type="SMART" id="SM00906">
    <property type="entry name" value="Fungal_trans"/>
    <property type="match status" value="1"/>
</dbReference>
<evidence type="ECO:0000256" key="1">
    <source>
        <dbReference type="ARBA" id="ARBA00022723"/>
    </source>
</evidence>
<dbReference type="GO" id="GO:0008270">
    <property type="term" value="F:zinc ion binding"/>
    <property type="evidence" value="ECO:0007669"/>
    <property type="project" value="InterPro"/>
</dbReference>
<dbReference type="GO" id="GO:0000981">
    <property type="term" value="F:DNA-binding transcription factor activity, RNA polymerase II-specific"/>
    <property type="evidence" value="ECO:0007669"/>
    <property type="project" value="InterPro"/>
</dbReference>
<dbReference type="CDD" id="cd00067">
    <property type="entry name" value="GAL4"/>
    <property type="match status" value="1"/>
</dbReference>
<evidence type="ECO:0000259" key="6">
    <source>
        <dbReference type="PROSITE" id="PS50048"/>
    </source>
</evidence>
<dbReference type="Proteomes" id="UP000028524">
    <property type="component" value="Unassembled WGS sequence"/>
</dbReference>
<accession>A0A084QE95</accession>